<dbReference type="InterPro" id="IPR000835">
    <property type="entry name" value="HTH_MarR-typ"/>
</dbReference>
<evidence type="ECO:0000313" key="6">
    <source>
        <dbReference type="EMBL" id="MBS2551166.1"/>
    </source>
</evidence>
<accession>A0ABS5KYM0</accession>
<organism evidence="6 7">
    <name type="scientific">Catenulispora pinistramenti</name>
    <dbReference type="NCBI Taxonomy" id="2705254"/>
    <lineage>
        <taxon>Bacteria</taxon>
        <taxon>Bacillati</taxon>
        <taxon>Actinomycetota</taxon>
        <taxon>Actinomycetes</taxon>
        <taxon>Catenulisporales</taxon>
        <taxon>Catenulisporaceae</taxon>
        <taxon>Catenulispora</taxon>
    </lineage>
</organism>
<evidence type="ECO:0000313" key="7">
    <source>
        <dbReference type="Proteomes" id="UP000730482"/>
    </source>
</evidence>
<reference evidence="6 7" key="1">
    <citation type="submission" date="2020-02" db="EMBL/GenBank/DDBJ databases">
        <title>Acidophilic actinobacteria isolated from forest soil.</title>
        <authorList>
            <person name="Golinska P."/>
        </authorList>
    </citation>
    <scope>NUCLEOTIDE SEQUENCE [LARGE SCALE GENOMIC DNA]</scope>
    <source>
        <strain evidence="6 7">NL8</strain>
    </source>
</reference>
<dbReference type="SMART" id="SM00347">
    <property type="entry name" value="HTH_MARR"/>
    <property type="match status" value="1"/>
</dbReference>
<gene>
    <name evidence="6" type="ORF">KGQ19_30290</name>
</gene>
<evidence type="ECO:0000256" key="4">
    <source>
        <dbReference type="SAM" id="MobiDB-lite"/>
    </source>
</evidence>
<protein>
    <submittedName>
        <fullName evidence="6">Winged helix-turn-helix transcriptional regulator</fullName>
    </submittedName>
</protein>
<comment type="caution">
    <text evidence="6">The sequence shown here is derived from an EMBL/GenBank/DDBJ whole genome shotgun (WGS) entry which is preliminary data.</text>
</comment>
<dbReference type="Pfam" id="PF01047">
    <property type="entry name" value="MarR"/>
    <property type="match status" value="1"/>
</dbReference>
<dbReference type="InterPro" id="IPR036390">
    <property type="entry name" value="WH_DNA-bd_sf"/>
</dbReference>
<dbReference type="PANTHER" id="PTHR42756:SF1">
    <property type="entry name" value="TRANSCRIPTIONAL REPRESSOR OF EMRAB OPERON"/>
    <property type="match status" value="1"/>
</dbReference>
<dbReference type="PRINTS" id="PR00598">
    <property type="entry name" value="HTHMARR"/>
</dbReference>
<feature type="region of interest" description="Disordered" evidence="4">
    <location>
        <begin position="163"/>
        <end position="186"/>
    </location>
</feature>
<evidence type="ECO:0000259" key="5">
    <source>
        <dbReference type="PROSITE" id="PS50995"/>
    </source>
</evidence>
<keyword evidence="7" id="KW-1185">Reference proteome</keyword>
<dbReference type="PROSITE" id="PS50995">
    <property type="entry name" value="HTH_MARR_2"/>
    <property type="match status" value="1"/>
</dbReference>
<name>A0ABS5KYM0_9ACTN</name>
<dbReference type="Proteomes" id="UP000730482">
    <property type="component" value="Unassembled WGS sequence"/>
</dbReference>
<feature type="domain" description="HTH marR-type" evidence="5">
    <location>
        <begin position="22"/>
        <end position="156"/>
    </location>
</feature>
<dbReference type="PANTHER" id="PTHR42756">
    <property type="entry name" value="TRANSCRIPTIONAL REGULATOR, MARR"/>
    <property type="match status" value="1"/>
</dbReference>
<evidence type="ECO:0000256" key="1">
    <source>
        <dbReference type="ARBA" id="ARBA00023015"/>
    </source>
</evidence>
<keyword evidence="1" id="KW-0805">Transcription regulation</keyword>
<dbReference type="InterPro" id="IPR036388">
    <property type="entry name" value="WH-like_DNA-bd_sf"/>
</dbReference>
<proteinExistence type="predicted"/>
<evidence type="ECO:0000256" key="3">
    <source>
        <dbReference type="ARBA" id="ARBA00023163"/>
    </source>
</evidence>
<keyword evidence="2" id="KW-0238">DNA-binding</keyword>
<dbReference type="EMBL" id="JAAFYZ010000129">
    <property type="protein sequence ID" value="MBS2551166.1"/>
    <property type="molecule type" value="Genomic_DNA"/>
</dbReference>
<keyword evidence="3" id="KW-0804">Transcription</keyword>
<evidence type="ECO:0000256" key="2">
    <source>
        <dbReference type="ARBA" id="ARBA00023125"/>
    </source>
</evidence>
<dbReference type="SUPFAM" id="SSF46785">
    <property type="entry name" value="Winged helix' DNA-binding domain"/>
    <property type="match status" value="1"/>
</dbReference>
<dbReference type="Gene3D" id="1.10.10.10">
    <property type="entry name" value="Winged helix-like DNA-binding domain superfamily/Winged helix DNA-binding domain"/>
    <property type="match status" value="1"/>
</dbReference>
<sequence length="186" mass="20487">MEDSVDRHLARWRGKAPYDETVEAVVTRLQMLAKHVANSKRRMHAEVGLADFEFQTLHRLAVRDGHRATPSELAADLLLSPAGMTGRLDALEQAGLVRRIRGTADRRRVDVELTEHGHAKWLAAMRFQDVAERQIVGALDERERDRVNALLKKMLLRAEELAAADSGPAGTARPADTSPGSTGPTA</sequence>